<organism evidence="1 2">
    <name type="scientific">Pocillopora damicornis</name>
    <name type="common">Cauliflower coral</name>
    <name type="synonym">Millepora damicornis</name>
    <dbReference type="NCBI Taxonomy" id="46731"/>
    <lineage>
        <taxon>Eukaryota</taxon>
        <taxon>Metazoa</taxon>
        <taxon>Cnidaria</taxon>
        <taxon>Anthozoa</taxon>
        <taxon>Hexacorallia</taxon>
        <taxon>Scleractinia</taxon>
        <taxon>Astrocoeniina</taxon>
        <taxon>Pocilloporidae</taxon>
        <taxon>Pocillopora</taxon>
    </lineage>
</organism>
<dbReference type="AlphaFoldDB" id="A0A3M6U9D5"/>
<comment type="caution">
    <text evidence="1">The sequence shown here is derived from an EMBL/GenBank/DDBJ whole genome shotgun (WGS) entry which is preliminary data.</text>
</comment>
<reference evidence="1 2" key="1">
    <citation type="journal article" date="2018" name="Sci. Rep.">
        <title>Comparative analysis of the Pocillopora damicornis genome highlights role of immune system in coral evolution.</title>
        <authorList>
            <person name="Cunning R."/>
            <person name="Bay R.A."/>
            <person name="Gillette P."/>
            <person name="Baker A.C."/>
            <person name="Traylor-Knowles N."/>
        </authorList>
    </citation>
    <scope>NUCLEOTIDE SEQUENCE [LARGE SCALE GENOMIC DNA]</scope>
    <source>
        <strain evidence="1">RSMAS</strain>
        <tissue evidence="1">Whole animal</tissue>
    </source>
</reference>
<accession>A0A3M6U9D5</accession>
<name>A0A3M6U9D5_POCDA</name>
<keyword evidence="2" id="KW-1185">Reference proteome</keyword>
<protein>
    <submittedName>
        <fullName evidence="1">Uncharacterized protein</fullName>
    </submittedName>
</protein>
<dbReference type="OrthoDB" id="5975172at2759"/>
<gene>
    <name evidence="1" type="ORF">pdam_00004814</name>
</gene>
<proteinExistence type="predicted"/>
<dbReference type="Proteomes" id="UP000275408">
    <property type="component" value="Unassembled WGS sequence"/>
</dbReference>
<dbReference type="EMBL" id="RCHS01002005">
    <property type="protein sequence ID" value="RMX50211.1"/>
    <property type="molecule type" value="Genomic_DNA"/>
</dbReference>
<evidence type="ECO:0000313" key="2">
    <source>
        <dbReference type="Proteomes" id="UP000275408"/>
    </source>
</evidence>
<sequence>MHQEPSVSSTNVAAVPQPNGHVSCELLSIDNYNASENFVRSFTSHHYSIMKSNITTKRFHKSGVYPLSMDVGEVPDTFIYDSPLWNNMESIDIPGGSTGFDYQQTKLPNFWSTPLTQICLGMKVKDEDRFITINLTAIINLPTSLGRNVWKKVVGPQASLQHLCNKEGFNVVCSGAIKMRIGIITDDVLMVSPFTCVGCDSAITFGGDDFQVCGNNGYKDISAMGYILIK</sequence>
<evidence type="ECO:0000313" key="1">
    <source>
        <dbReference type="EMBL" id="RMX50211.1"/>
    </source>
</evidence>